<dbReference type="OrthoDB" id="2015130at2759"/>
<organism evidence="1 2">
    <name type="scientific">Microthlaspi erraticum</name>
    <dbReference type="NCBI Taxonomy" id="1685480"/>
    <lineage>
        <taxon>Eukaryota</taxon>
        <taxon>Viridiplantae</taxon>
        <taxon>Streptophyta</taxon>
        <taxon>Embryophyta</taxon>
        <taxon>Tracheophyta</taxon>
        <taxon>Spermatophyta</taxon>
        <taxon>Magnoliopsida</taxon>
        <taxon>eudicotyledons</taxon>
        <taxon>Gunneridae</taxon>
        <taxon>Pentapetalae</taxon>
        <taxon>rosids</taxon>
        <taxon>malvids</taxon>
        <taxon>Brassicales</taxon>
        <taxon>Brassicaceae</taxon>
        <taxon>Coluteocarpeae</taxon>
        <taxon>Microthlaspi</taxon>
    </lineage>
</organism>
<dbReference type="InterPro" id="IPR052806">
    <property type="entry name" value="Fasciclin-like_AGP"/>
</dbReference>
<keyword evidence="2" id="KW-1185">Reference proteome</keyword>
<dbReference type="EMBL" id="CACVBM020000477">
    <property type="protein sequence ID" value="CAA7019720.1"/>
    <property type="molecule type" value="Genomic_DNA"/>
</dbReference>
<name>A0A6D2HYP5_9BRAS</name>
<gene>
    <name evidence="1" type="ORF">MERR_LOCUS6955</name>
</gene>
<reference evidence="1" key="1">
    <citation type="submission" date="2020-01" db="EMBL/GenBank/DDBJ databases">
        <authorList>
            <person name="Mishra B."/>
        </authorList>
    </citation>
    <scope>NUCLEOTIDE SEQUENCE [LARGE SCALE GENOMIC DNA]</scope>
</reference>
<protein>
    <recommendedName>
        <fullName evidence="3">FAS1 domain-containing protein</fullName>
    </recommendedName>
</protein>
<evidence type="ECO:0000313" key="1">
    <source>
        <dbReference type="EMBL" id="CAA7019720.1"/>
    </source>
</evidence>
<sequence>MFIPSDFDAADVSSSKAALIPVVSPSLTTIVPQCLSANDLRLMNLLSRLPTLLRGNTIIVTNNSASYFTLDGVLVSEPDLFLSSSIAIHGVDSSLDFGDDGNGDTTLADSLRPWSHRNRIRYRPEESISKIQKLLFLVEMLWLKLCPQGCLTGLLTRLIAQLVNILTRTT</sequence>
<dbReference type="PANTHER" id="PTHR33985:SF36">
    <property type="entry name" value="FAS1 DOMAIN-CONTAINING PROTEIN"/>
    <property type="match status" value="1"/>
</dbReference>
<dbReference type="AlphaFoldDB" id="A0A6D2HYP5"/>
<proteinExistence type="predicted"/>
<dbReference type="Proteomes" id="UP000467841">
    <property type="component" value="Unassembled WGS sequence"/>
</dbReference>
<evidence type="ECO:0000313" key="2">
    <source>
        <dbReference type="Proteomes" id="UP000467841"/>
    </source>
</evidence>
<comment type="caution">
    <text evidence="1">The sequence shown here is derived from an EMBL/GenBank/DDBJ whole genome shotgun (WGS) entry which is preliminary data.</text>
</comment>
<evidence type="ECO:0008006" key="3">
    <source>
        <dbReference type="Google" id="ProtNLM"/>
    </source>
</evidence>
<accession>A0A6D2HYP5</accession>
<dbReference type="PANTHER" id="PTHR33985">
    <property type="entry name" value="OS02G0491300 PROTEIN-RELATED"/>
    <property type="match status" value="1"/>
</dbReference>